<dbReference type="PANTHER" id="PTHR19879">
    <property type="entry name" value="TRANSCRIPTION INITIATION FACTOR TFIID"/>
    <property type="match status" value="1"/>
</dbReference>
<accession>A0ABR1JJW9</accession>
<dbReference type="InterPro" id="IPR015943">
    <property type="entry name" value="WD40/YVTN_repeat-like_dom_sf"/>
</dbReference>
<sequence length="447" mass="49736">MSQGFTSEKFFSTWQHVLENDFAKDGQSATYFPGHPRQWGNETARIDFDGCPSLSDDGTLLGIYNPSGEARIYEVPSFTLYRTLRGPLSLTMAIQFQPARGKNGKVLTEGFLVENNQKKRWIKCHDLKDEIEDPFKEAANAAALVAFETILKRGDYSEADVEQTKIRDNFYDVLSLVQLGLQKDNLLEGSLMYGRTFSRDGSFFLYCREGNTVVAVDSESLQERYSLAGAADYIVWAETSPDDTIIATISSGQIRIWDAANGKELRTLTGGKSQPYGAFSSDGKLICAGVGNSEVRIWAVENGEPLHTLGGFQQSVRRVAFSPDGKSLAAGSGMGIVKVFDVLSGQEKQNWLVRADSQGRIFADIHGVFYTSKGLLVFSYDDGRVYTYDEKTNQKGQYEYGPGTPLSAGHFYKAWIFLRYRNKLATPDGKMLISADFDGHVRIWSLL</sequence>
<comment type="caution">
    <text evidence="2">The sequence shown here is derived from an EMBL/GenBank/DDBJ whole genome shotgun (WGS) entry which is preliminary data.</text>
</comment>
<protein>
    <submittedName>
        <fullName evidence="2">Uncharacterized protein</fullName>
    </submittedName>
</protein>
<keyword evidence="3" id="KW-1185">Reference proteome</keyword>
<dbReference type="PANTHER" id="PTHR19879:SF9">
    <property type="entry name" value="TRANSCRIPTION INITIATION FACTOR TFIID SUBUNIT 5"/>
    <property type="match status" value="1"/>
</dbReference>
<dbReference type="PROSITE" id="PS50082">
    <property type="entry name" value="WD_REPEATS_2"/>
    <property type="match status" value="3"/>
</dbReference>
<feature type="repeat" description="WD" evidence="1">
    <location>
        <begin position="426"/>
        <end position="447"/>
    </location>
</feature>
<organism evidence="2 3">
    <name type="scientific">Marasmiellus scandens</name>
    <dbReference type="NCBI Taxonomy" id="2682957"/>
    <lineage>
        <taxon>Eukaryota</taxon>
        <taxon>Fungi</taxon>
        <taxon>Dikarya</taxon>
        <taxon>Basidiomycota</taxon>
        <taxon>Agaricomycotina</taxon>
        <taxon>Agaricomycetes</taxon>
        <taxon>Agaricomycetidae</taxon>
        <taxon>Agaricales</taxon>
        <taxon>Marasmiineae</taxon>
        <taxon>Omphalotaceae</taxon>
        <taxon>Marasmiellus</taxon>
    </lineage>
</organism>
<dbReference type="EMBL" id="JBANRG010000013">
    <property type="protein sequence ID" value="KAK7461322.1"/>
    <property type="molecule type" value="Genomic_DNA"/>
</dbReference>
<evidence type="ECO:0000256" key="1">
    <source>
        <dbReference type="PROSITE-ProRule" id="PRU00221"/>
    </source>
</evidence>
<dbReference type="InterPro" id="IPR001680">
    <property type="entry name" value="WD40_rpt"/>
</dbReference>
<proteinExistence type="predicted"/>
<dbReference type="Pfam" id="PF00400">
    <property type="entry name" value="WD40"/>
    <property type="match status" value="2"/>
</dbReference>
<evidence type="ECO:0000313" key="3">
    <source>
        <dbReference type="Proteomes" id="UP001498398"/>
    </source>
</evidence>
<keyword evidence="1" id="KW-0853">WD repeat</keyword>
<dbReference type="InterPro" id="IPR011047">
    <property type="entry name" value="Quinoprotein_ADH-like_sf"/>
</dbReference>
<dbReference type="Proteomes" id="UP001498398">
    <property type="component" value="Unassembled WGS sequence"/>
</dbReference>
<reference evidence="2 3" key="1">
    <citation type="submission" date="2024-01" db="EMBL/GenBank/DDBJ databases">
        <title>A draft genome for the cacao thread blight pathogen Marasmiellus scandens.</title>
        <authorList>
            <person name="Baruah I.K."/>
            <person name="Leung J."/>
            <person name="Bukari Y."/>
            <person name="Amoako-Attah I."/>
            <person name="Meinhardt L.W."/>
            <person name="Bailey B.A."/>
            <person name="Cohen S.P."/>
        </authorList>
    </citation>
    <scope>NUCLEOTIDE SEQUENCE [LARGE SCALE GENOMIC DNA]</scope>
    <source>
        <strain evidence="2 3">GH-19</strain>
    </source>
</reference>
<name>A0ABR1JJW9_9AGAR</name>
<feature type="repeat" description="WD" evidence="1">
    <location>
        <begin position="309"/>
        <end position="350"/>
    </location>
</feature>
<gene>
    <name evidence="2" type="ORF">VKT23_008501</name>
</gene>
<dbReference type="PROSITE" id="PS50294">
    <property type="entry name" value="WD_REPEATS_REGION"/>
    <property type="match status" value="1"/>
</dbReference>
<dbReference type="SMART" id="SM00320">
    <property type="entry name" value="WD40"/>
    <property type="match status" value="5"/>
</dbReference>
<dbReference type="SUPFAM" id="SSF50998">
    <property type="entry name" value="Quinoprotein alcohol dehydrogenase-like"/>
    <property type="match status" value="1"/>
</dbReference>
<feature type="repeat" description="WD" evidence="1">
    <location>
        <begin position="278"/>
        <end position="308"/>
    </location>
</feature>
<evidence type="ECO:0000313" key="2">
    <source>
        <dbReference type="EMBL" id="KAK7461322.1"/>
    </source>
</evidence>
<dbReference type="Gene3D" id="2.130.10.10">
    <property type="entry name" value="YVTN repeat-like/Quinoprotein amine dehydrogenase"/>
    <property type="match status" value="2"/>
</dbReference>